<dbReference type="WBParaSite" id="nRc.2.0.1.t46890-RA">
    <property type="protein sequence ID" value="nRc.2.0.1.t46890-RA"/>
    <property type="gene ID" value="nRc.2.0.1.g46890"/>
</dbReference>
<evidence type="ECO:0000313" key="2">
    <source>
        <dbReference type="WBParaSite" id="nRc.2.0.1.t46890-RA"/>
    </source>
</evidence>
<dbReference type="AlphaFoldDB" id="A0A915L701"/>
<accession>A0A915L701</accession>
<evidence type="ECO:0000313" key="1">
    <source>
        <dbReference type="Proteomes" id="UP000887565"/>
    </source>
</evidence>
<protein>
    <submittedName>
        <fullName evidence="2">Uncharacterized protein</fullName>
    </submittedName>
</protein>
<proteinExistence type="predicted"/>
<name>A0A915L701_ROMCU</name>
<reference evidence="2" key="1">
    <citation type="submission" date="2022-11" db="UniProtKB">
        <authorList>
            <consortium name="WormBaseParasite"/>
        </authorList>
    </citation>
    <scope>IDENTIFICATION</scope>
</reference>
<keyword evidence="1" id="KW-1185">Reference proteome</keyword>
<dbReference type="Proteomes" id="UP000887565">
    <property type="component" value="Unplaced"/>
</dbReference>
<organism evidence="1 2">
    <name type="scientific">Romanomermis culicivorax</name>
    <name type="common">Nematode worm</name>
    <dbReference type="NCBI Taxonomy" id="13658"/>
    <lineage>
        <taxon>Eukaryota</taxon>
        <taxon>Metazoa</taxon>
        <taxon>Ecdysozoa</taxon>
        <taxon>Nematoda</taxon>
        <taxon>Enoplea</taxon>
        <taxon>Dorylaimia</taxon>
        <taxon>Mermithida</taxon>
        <taxon>Mermithoidea</taxon>
        <taxon>Mermithidae</taxon>
        <taxon>Romanomermis</taxon>
    </lineage>
</organism>
<sequence>MLKRNLVIFSKSSSTVSSSSSEQFWHWTNSMHETAPVFSNKYNALAIKHQTTTRMMKHKMINDGDTDALATKIAGKGDDGTKIVLEKKAKMPQKSWGKAMMYGYNILLKFMKMEKL</sequence>